<sequence>MATTTEARELELVGKVEMRIALAKDDKLEAILKPYLPPLLLKLASEHQSVRNKVISTCQHIKIRLAGNKDIVLPVAALLKQYKEHPESSMLRHFDLMFIQQSVGKLSSKDQMDLIPTLIHGLAQDAEKPTCATIFNLFLRLLPQLKVPSRGSKEDTELRHQLGLDEHQEDSKFIASWFGKLVLLSIVRAAPSGVTCPGLTVKEYEFLTLNGKQEAWDPTSNEGLNLTQTKITVLNFLASGAFTDEERFLPALFASADTNSRISSIGDDLVKRSSVSLEDAEIVRNLLGIYFSLKPALKTRVLVLLTKSAISTTFPTDIVKIVQDGVQPDDNTNLPAPGLETIKFRNALFNYMNWVSRMGSIHDLNQVAPQLVGFLRTYIEDQGWPIPYERSSDAASLRALAYETLGSLAKTTPSIVVEEDLSLIRWLFRSLTEEGSSDDIFVSIEGALASLLSAFKAPLSSNLRDELRLLLLKYMTLKEEGEIVRSARFATVRWANRCLEYSDIVARWIDILALSARTDERSDVIEEGAKGLDPYWYRLLNSTSASVECPLPEWNEMIKVFFGTQALVENSNIANAMKTGMEVDSVSVFGNFSGTRINAFPAAINYCRRILLLRALEKTETPLGIDADWERQLDVLFRSDKISRKAMKDHIMTVDQDALYTYLSAAFEGMLRNDGNGLGECGKCFVEIASIAPKDVVGRLAERSIELLPCIRSNNVATRFLAAQAIGILASHPDRDEGSLEKLIEILMTDVQLWSTAVGADANKVHGSILALGYVLSRSSYYGRSDFTQGEIVGEVLAQFLTIIEGVKDVSTKEAVLNAIGQTSASGVLTTEIIEKSPLKIDGLVKLLLAEAKKANEKAMSTLGRLSIIFDEPDTSTEDSPLHTIIKGLYDLYELKQPEIHFTIGEALSCVGACWDSEVLQISLDVDAGYTGRPKRSHTFEKILEKLLQDCKTTKPSLKKASGIWLFCLIQYSGHLEQIQARLRECQAAFMGLLSAREEIVQETASRGLSLVYEQGDKELRERLVKDLVASFTGTSTQIKVHEETELFEPGALPTGEGKSITSYKDIVSLANEVGDQSLVYKFMSLATNAATWSTRAAFGRFGLSNILSESEIDPKLYPKLYRYRFDPNPNVQRSMNDIWSALVKDSNATVNQYFDEIITDLLKSILGKEWRTREASCAAIADLVQGRDFEKYEKYLHDIWHVAFKVLDDIKGSVRKAALSLSMALTGILVRQVEAGTSSKHAQAMLKDVLPFLLSDQGLESSAEEVRTFATITVLKLIKSGGKALLPFVPNLVERLLGLLSTMEMEGVDYLYLRAAHYNLTEEKIDSARTNAVTQSPLMEAIERCLDIIDEPTMKEFVPHLENVIKTTVGMPSKVGCGGVLVSLATRHSVTFRPHADHFLKILEKSVLDRNNAVSASYARAAGYVSRLASDKALLRLLTYSQDLYFNAEDETRRQVSSDLIYAISKFATDHFNSLASDFLPFVFFAKHDFDDATKKQFEKTWDENVGGSRAVLLYTREINELVLKYIDSPKWTIKHTAALTIADVVKSTTSTTSPTIPAETSALIWPALEKALALKTFAGKEIVLASFVKFAKASTAFLDAESSIAAQTKKIAIREAKRNNDIYRPFAFAELGKYAETRTEVDMWDEIYNIITPILEDLSSEDHMDTSTTTSTSDSRKKDGVSKGGESTESETITAGIEALFRGINIKHLDPSPLTHLPKLIETLPPLLKSPLMTITTRATLYERIKVLFDGLRKRTRAQKENNYKMCAQFFEVLGLASGAGSEGIRIKRGEAAEMIAEAWKAGVFGMWSEGREEVRGEMIKGMSEALEGERNESVKVVFGRVKKLLEE</sequence>
<comment type="caution">
    <text evidence="8">The sequence shown here is derived from an EMBL/GenBank/DDBJ whole genome shotgun (WGS) entry which is preliminary data.</text>
</comment>
<evidence type="ECO:0000256" key="5">
    <source>
        <dbReference type="SAM" id="MobiDB-lite"/>
    </source>
</evidence>
<dbReference type="GO" id="GO:0036503">
    <property type="term" value="P:ERAD pathway"/>
    <property type="evidence" value="ECO:0007669"/>
    <property type="project" value="TreeGrafter"/>
</dbReference>
<dbReference type="GO" id="GO:0043248">
    <property type="term" value="P:proteasome assembly"/>
    <property type="evidence" value="ECO:0007669"/>
    <property type="project" value="InterPro"/>
</dbReference>
<dbReference type="GO" id="GO:0000502">
    <property type="term" value="C:proteasome complex"/>
    <property type="evidence" value="ECO:0007669"/>
    <property type="project" value="UniProtKB-KW"/>
</dbReference>
<dbReference type="Pfam" id="PF23731">
    <property type="entry name" value="ARM_ECM29_C"/>
    <property type="match status" value="1"/>
</dbReference>
<dbReference type="PANTHER" id="PTHR23346">
    <property type="entry name" value="TRANSLATIONAL ACTIVATOR GCN1-RELATED"/>
    <property type="match status" value="1"/>
</dbReference>
<evidence type="ECO:0000256" key="3">
    <source>
        <dbReference type="ARBA" id="ARBA00022737"/>
    </source>
</evidence>
<dbReference type="GO" id="GO:0060090">
    <property type="term" value="F:molecular adaptor activity"/>
    <property type="evidence" value="ECO:0007669"/>
    <property type="project" value="InterPro"/>
</dbReference>
<dbReference type="PANTHER" id="PTHR23346:SF19">
    <property type="entry name" value="PROTEASOME ADAPTER AND SCAFFOLD PROTEIN ECM29"/>
    <property type="match status" value="1"/>
</dbReference>
<evidence type="ECO:0000313" key="9">
    <source>
        <dbReference type="Proteomes" id="UP000297452"/>
    </source>
</evidence>
<evidence type="ECO:0000256" key="1">
    <source>
        <dbReference type="ARBA" id="ARBA00004496"/>
    </source>
</evidence>
<keyword evidence="9" id="KW-1185">Reference proteome</keyword>
<dbReference type="SUPFAM" id="SSF48371">
    <property type="entry name" value="ARM repeat"/>
    <property type="match status" value="2"/>
</dbReference>
<dbReference type="InterPro" id="IPR024372">
    <property type="entry name" value="Ecm29_N"/>
</dbReference>
<dbReference type="GO" id="GO:0005634">
    <property type="term" value="C:nucleus"/>
    <property type="evidence" value="ECO:0007669"/>
    <property type="project" value="TreeGrafter"/>
</dbReference>
<keyword evidence="2" id="KW-0963">Cytoplasm</keyword>
<dbReference type="EMBL" id="PQXJ01000078">
    <property type="protein sequence ID" value="TGO65376.1"/>
    <property type="molecule type" value="Genomic_DNA"/>
</dbReference>
<evidence type="ECO:0000259" key="7">
    <source>
        <dbReference type="Pfam" id="PF24492"/>
    </source>
</evidence>
<dbReference type="Pfam" id="PF13001">
    <property type="entry name" value="ECM29_N"/>
    <property type="match status" value="1"/>
</dbReference>
<dbReference type="InterPro" id="IPR055443">
    <property type="entry name" value="HEAT_ECM29"/>
</dbReference>
<comment type="subcellular location">
    <subcellularLocation>
        <location evidence="1">Cytoplasm</location>
    </subcellularLocation>
</comment>
<evidence type="ECO:0000313" key="8">
    <source>
        <dbReference type="EMBL" id="TGO65376.1"/>
    </source>
</evidence>
<reference evidence="8 9" key="1">
    <citation type="submission" date="2017-12" db="EMBL/GenBank/DDBJ databases">
        <title>Comparative genomics of Botrytis spp.</title>
        <authorList>
            <person name="Valero-Jimenez C.A."/>
            <person name="Tapia P."/>
            <person name="Veloso J."/>
            <person name="Silva-Moreno E."/>
            <person name="Staats M."/>
            <person name="Valdes J.H."/>
            <person name="Van Kan J.A.L."/>
        </authorList>
    </citation>
    <scope>NUCLEOTIDE SEQUENCE [LARGE SCALE GENOMIC DNA]</scope>
    <source>
        <strain evidence="8 9">MUCL2120</strain>
    </source>
</reference>
<dbReference type="STRING" id="278944.A0A4Z1IVI4"/>
<organism evidence="8 9">
    <name type="scientific">Botryotinia narcissicola</name>
    <dbReference type="NCBI Taxonomy" id="278944"/>
    <lineage>
        <taxon>Eukaryota</taxon>
        <taxon>Fungi</taxon>
        <taxon>Dikarya</taxon>
        <taxon>Ascomycota</taxon>
        <taxon>Pezizomycotina</taxon>
        <taxon>Leotiomycetes</taxon>
        <taxon>Helotiales</taxon>
        <taxon>Sclerotiniaceae</taxon>
        <taxon>Botryotinia</taxon>
    </lineage>
</organism>
<name>A0A4Z1IVI4_9HELO</name>
<dbReference type="InterPro" id="IPR016024">
    <property type="entry name" value="ARM-type_fold"/>
</dbReference>
<dbReference type="OrthoDB" id="16066at2759"/>
<accession>A0A4Z1IVI4</accession>
<keyword evidence="3" id="KW-0677">Repeat</keyword>
<proteinExistence type="predicted"/>
<keyword evidence="4" id="KW-0647">Proteasome</keyword>
<protein>
    <submittedName>
        <fullName evidence="8">Uncharacterized protein</fullName>
    </submittedName>
</protein>
<dbReference type="GO" id="GO:0005737">
    <property type="term" value="C:cytoplasm"/>
    <property type="evidence" value="ECO:0007669"/>
    <property type="project" value="UniProtKB-SubCell"/>
</dbReference>
<gene>
    <name evidence="8" type="ORF">BOTNAR_0078g00010</name>
</gene>
<evidence type="ECO:0000259" key="6">
    <source>
        <dbReference type="Pfam" id="PF13001"/>
    </source>
</evidence>
<dbReference type="Gene3D" id="1.25.10.10">
    <property type="entry name" value="Leucine-rich Repeat Variant"/>
    <property type="match status" value="3"/>
</dbReference>
<feature type="domain" description="Proteasome adapter and scaffold protein ECM29 HEAT-repeat" evidence="7">
    <location>
        <begin position="1286"/>
        <end position="1447"/>
    </location>
</feature>
<feature type="region of interest" description="Disordered" evidence="5">
    <location>
        <begin position="1663"/>
        <end position="1692"/>
    </location>
</feature>
<dbReference type="Proteomes" id="UP000297452">
    <property type="component" value="Unassembled WGS sequence"/>
</dbReference>
<evidence type="ECO:0000256" key="4">
    <source>
        <dbReference type="ARBA" id="ARBA00022942"/>
    </source>
</evidence>
<dbReference type="Pfam" id="PF24492">
    <property type="entry name" value="HEAT_ECM29"/>
    <property type="match status" value="1"/>
</dbReference>
<dbReference type="InterPro" id="IPR011989">
    <property type="entry name" value="ARM-like"/>
</dbReference>
<evidence type="ECO:0000256" key="2">
    <source>
        <dbReference type="ARBA" id="ARBA00022490"/>
    </source>
</evidence>
<feature type="domain" description="Proteasome component Ecm29 N-terminal" evidence="6">
    <location>
        <begin position="13"/>
        <end position="513"/>
    </location>
</feature>